<dbReference type="AlphaFoldDB" id="A0A9L0RUV2"/>
<feature type="region of interest" description="Disordered" evidence="1">
    <location>
        <begin position="1"/>
        <end position="47"/>
    </location>
</feature>
<reference evidence="2" key="3">
    <citation type="submission" date="2025-09" db="UniProtKB">
        <authorList>
            <consortium name="Ensembl"/>
        </authorList>
    </citation>
    <scope>IDENTIFICATION</scope>
    <source>
        <strain evidence="2">Thoroughbred</strain>
    </source>
</reference>
<feature type="compositionally biased region" description="Low complexity" evidence="1">
    <location>
        <begin position="24"/>
        <end position="39"/>
    </location>
</feature>
<feature type="region of interest" description="Disordered" evidence="1">
    <location>
        <begin position="73"/>
        <end position="138"/>
    </location>
</feature>
<evidence type="ECO:0000256" key="1">
    <source>
        <dbReference type="SAM" id="MobiDB-lite"/>
    </source>
</evidence>
<evidence type="ECO:0000313" key="2">
    <source>
        <dbReference type="Ensembl" id="ENSECAP00000065632.1"/>
    </source>
</evidence>
<name>A0A9L0RUV2_HORSE</name>
<dbReference type="Proteomes" id="UP000002281">
    <property type="component" value="Chromosome 5"/>
</dbReference>
<dbReference type="Pfam" id="PF15389">
    <property type="entry name" value="DUF4612"/>
    <property type="match status" value="1"/>
</dbReference>
<feature type="compositionally biased region" description="Pro residues" evidence="1">
    <location>
        <begin position="7"/>
        <end position="23"/>
    </location>
</feature>
<dbReference type="PANTHER" id="PTHR14974">
    <property type="entry name" value="SIMILAR TO RIKEN CDNA 1700025G04 GENE"/>
    <property type="match status" value="1"/>
</dbReference>
<feature type="compositionally biased region" description="Basic residues" evidence="1">
    <location>
        <begin position="112"/>
        <end position="122"/>
    </location>
</feature>
<dbReference type="GeneTree" id="ENSGT00940000179497"/>
<dbReference type="Ensembl" id="ENSECAT00000133512.1">
    <property type="protein sequence ID" value="ENSECAP00000065632.1"/>
    <property type="gene ID" value="ENSECAG00000018288.4"/>
</dbReference>
<reference evidence="2 3" key="1">
    <citation type="journal article" date="2009" name="Science">
        <title>Genome sequence, comparative analysis, and population genetics of the domestic horse.</title>
        <authorList>
            <consortium name="Broad Institute Genome Sequencing Platform"/>
            <consortium name="Broad Institute Whole Genome Assembly Team"/>
            <person name="Wade C.M."/>
            <person name="Giulotto E."/>
            <person name="Sigurdsson S."/>
            <person name="Zoli M."/>
            <person name="Gnerre S."/>
            <person name="Imsland F."/>
            <person name="Lear T.L."/>
            <person name="Adelson D.L."/>
            <person name="Bailey E."/>
            <person name="Bellone R.R."/>
            <person name="Bloecker H."/>
            <person name="Distl O."/>
            <person name="Edgar R.C."/>
            <person name="Garber M."/>
            <person name="Leeb T."/>
            <person name="Mauceli E."/>
            <person name="MacLeod J.N."/>
            <person name="Penedo M.C.T."/>
            <person name="Raison J.M."/>
            <person name="Sharpe T."/>
            <person name="Vogel J."/>
            <person name="Andersson L."/>
            <person name="Antczak D.F."/>
            <person name="Biagi T."/>
            <person name="Binns M.M."/>
            <person name="Chowdhary B.P."/>
            <person name="Coleman S.J."/>
            <person name="Della Valle G."/>
            <person name="Fryc S."/>
            <person name="Guerin G."/>
            <person name="Hasegawa T."/>
            <person name="Hill E.W."/>
            <person name="Jurka J."/>
            <person name="Kiialainen A."/>
            <person name="Lindgren G."/>
            <person name="Liu J."/>
            <person name="Magnani E."/>
            <person name="Mickelson J.R."/>
            <person name="Murray J."/>
            <person name="Nergadze S.G."/>
            <person name="Onofrio R."/>
            <person name="Pedroni S."/>
            <person name="Piras M.F."/>
            <person name="Raudsepp T."/>
            <person name="Rocchi M."/>
            <person name="Roeed K.H."/>
            <person name="Ryder O.A."/>
            <person name="Searle S."/>
            <person name="Skow L."/>
            <person name="Swinburne J.E."/>
            <person name="Syvaenen A.C."/>
            <person name="Tozaki T."/>
            <person name="Valberg S.J."/>
            <person name="Vaudin M."/>
            <person name="White J.R."/>
            <person name="Zody M.C."/>
            <person name="Lander E.S."/>
            <person name="Lindblad-Toh K."/>
        </authorList>
    </citation>
    <scope>NUCLEOTIDE SEQUENCE [LARGE SCALE GENOMIC DNA]</scope>
    <source>
        <strain evidence="2 3">Thoroughbred</strain>
    </source>
</reference>
<sequence length="228" mass="24655">VTGQGGPLPPASLPPPSLLPGPLPRSLAASSRSLPAHSRGAVPCRGRRGRRFFHTLVGAARRAQLLASWPRAAASRTHARRPGSGLLGFYSEQRGGEGDPGTRWGGGGRGGGGRKKKARKKGAGGGRLATFSPPASAQDEYRIKPVEEVKYMKNGAEEEQKIAARNQENLEKSASSNVRLKTNKEIPGLVHQPRANMHISESQQEFFRMLDEKIEKGRDYCSEEEDIT</sequence>
<dbReference type="PANTHER" id="PTHR14974:SF3">
    <property type="entry name" value="SIMILAR TO RIKEN CDNA 1700025G04 GENE"/>
    <property type="match status" value="1"/>
</dbReference>
<reference evidence="2" key="2">
    <citation type="submission" date="2025-08" db="UniProtKB">
        <authorList>
            <consortium name="Ensembl"/>
        </authorList>
    </citation>
    <scope>IDENTIFICATION</scope>
    <source>
        <strain evidence="2">Thoroughbred</strain>
    </source>
</reference>
<protein>
    <submittedName>
        <fullName evidence="2">Chromosome 5 C1orf21 homolog</fullName>
    </submittedName>
</protein>
<evidence type="ECO:0000313" key="3">
    <source>
        <dbReference type="Proteomes" id="UP000002281"/>
    </source>
</evidence>
<proteinExistence type="predicted"/>
<accession>A0A9L0RUV2</accession>
<organism evidence="2 3">
    <name type="scientific">Equus caballus</name>
    <name type="common">Horse</name>
    <dbReference type="NCBI Taxonomy" id="9796"/>
    <lineage>
        <taxon>Eukaryota</taxon>
        <taxon>Metazoa</taxon>
        <taxon>Chordata</taxon>
        <taxon>Craniata</taxon>
        <taxon>Vertebrata</taxon>
        <taxon>Euteleostomi</taxon>
        <taxon>Mammalia</taxon>
        <taxon>Eutheria</taxon>
        <taxon>Laurasiatheria</taxon>
        <taxon>Perissodactyla</taxon>
        <taxon>Equidae</taxon>
        <taxon>Equus</taxon>
    </lineage>
</organism>
<dbReference type="InterPro" id="IPR027967">
    <property type="entry name" value="DUF4612"/>
</dbReference>
<keyword evidence="3" id="KW-1185">Reference proteome</keyword>